<sequence>MFFMSCFYLEGKNILHTSFVTKNFFLCIFFLKEIDYFFVINFQELPNIGARVMNPPGGCIAQVEAVGEKVIDPKSLRDRPVGHPCSRYTSTSLYIFRCQTKIHFSGHLVVRDIR</sequence>
<accession>A0A8D8UKS3</accession>
<dbReference type="AlphaFoldDB" id="A0A8D8UKS3"/>
<organism evidence="1">
    <name type="scientific">Cacopsylla melanoneura</name>
    <dbReference type="NCBI Taxonomy" id="428564"/>
    <lineage>
        <taxon>Eukaryota</taxon>
        <taxon>Metazoa</taxon>
        <taxon>Ecdysozoa</taxon>
        <taxon>Arthropoda</taxon>
        <taxon>Hexapoda</taxon>
        <taxon>Insecta</taxon>
        <taxon>Pterygota</taxon>
        <taxon>Neoptera</taxon>
        <taxon>Paraneoptera</taxon>
        <taxon>Hemiptera</taxon>
        <taxon>Sternorrhyncha</taxon>
        <taxon>Psylloidea</taxon>
        <taxon>Psyllidae</taxon>
        <taxon>Psyllinae</taxon>
        <taxon>Cacopsylla</taxon>
    </lineage>
</organism>
<proteinExistence type="predicted"/>
<evidence type="ECO:0000313" key="1">
    <source>
        <dbReference type="EMBL" id="CAG6707649.1"/>
    </source>
</evidence>
<name>A0A8D8UKS3_9HEMI</name>
<dbReference type="EMBL" id="HBUF01344353">
    <property type="protein sequence ID" value="CAG6707649.1"/>
    <property type="molecule type" value="Transcribed_RNA"/>
</dbReference>
<protein>
    <submittedName>
        <fullName evidence="1">Uncharacterized protein</fullName>
    </submittedName>
</protein>
<reference evidence="1" key="1">
    <citation type="submission" date="2021-05" db="EMBL/GenBank/DDBJ databases">
        <authorList>
            <person name="Alioto T."/>
            <person name="Alioto T."/>
            <person name="Gomez Garrido J."/>
        </authorList>
    </citation>
    <scope>NUCLEOTIDE SEQUENCE</scope>
</reference>